<sequence length="325" mass="34522">MSVIVLVEHTGGIIKKQSFEAVQYAAQIAPKMGTTVTAVALGSVTEAEMENLGQYGAQKVLHVADGRLDELHSRAYASALIAAAQKENSKVVVALHDIRGRAVAPRIAVKLKAGLVAGALSYPDTEKGFVIKKAVFSGKAFAYVNILSDVKVIMLMPNTFPPQKQEGKAVVEQLDVSFSEKDFSVKVKSVNKVTGEVPLADAELVVSGGRGLKGPENWGILEDLAKELGAATACSRPVADSHWRPHHEHVGQTGGTVRPNLYIAVGISGAIQHLAGVNGSKTIVVINKDPEAPFFKAANYGVVGDALEVLPRLTAAVKKFKEHHQ</sequence>
<evidence type="ECO:0000313" key="6">
    <source>
        <dbReference type="Proteomes" id="UP000199705"/>
    </source>
</evidence>
<proteinExistence type="inferred from homology"/>
<dbReference type="GO" id="GO:0033539">
    <property type="term" value="P:fatty acid beta-oxidation using acyl-CoA dehydrogenase"/>
    <property type="evidence" value="ECO:0007669"/>
    <property type="project" value="TreeGrafter"/>
</dbReference>
<keyword evidence="6" id="KW-1185">Reference proteome</keyword>
<dbReference type="SUPFAM" id="SSF52467">
    <property type="entry name" value="DHS-like NAD/FAD-binding domain"/>
    <property type="match status" value="1"/>
</dbReference>
<feature type="binding site" evidence="3">
    <location>
        <position position="210"/>
    </location>
    <ligand>
        <name>FAD</name>
        <dbReference type="ChEBI" id="CHEBI:57692"/>
    </ligand>
</feature>
<dbReference type="EMBL" id="FNCG01000002">
    <property type="protein sequence ID" value="SDG15839.1"/>
    <property type="molecule type" value="Genomic_DNA"/>
</dbReference>
<evidence type="ECO:0000256" key="1">
    <source>
        <dbReference type="ARBA" id="ARBA00005817"/>
    </source>
</evidence>
<accession>A0A1G7S053</accession>
<feature type="binding site" evidence="3">
    <location>
        <position position="287"/>
    </location>
    <ligand>
        <name>FAD</name>
        <dbReference type="ChEBI" id="CHEBI:57692"/>
    </ligand>
</feature>
<dbReference type="PANTHER" id="PTHR43153:SF1">
    <property type="entry name" value="ELECTRON TRANSFER FLAVOPROTEIN SUBUNIT ALPHA, MITOCHONDRIAL"/>
    <property type="match status" value="1"/>
</dbReference>
<feature type="domain" description="Electron transfer flavoprotein alpha/beta-subunit N-terminal" evidence="4">
    <location>
        <begin position="3"/>
        <end position="187"/>
    </location>
</feature>
<comment type="similarity">
    <text evidence="1">Belongs to the ETF alpha-subunit/FixB family.</text>
</comment>
<protein>
    <submittedName>
        <fullName evidence="5">Electron transfer flavoprotein alpha subunit apoprotein</fullName>
    </submittedName>
</protein>
<feature type="binding site" evidence="3">
    <location>
        <begin position="235"/>
        <end position="236"/>
    </location>
    <ligand>
        <name>FAD</name>
        <dbReference type="ChEBI" id="CHEBI:57692"/>
    </ligand>
</feature>
<dbReference type="InterPro" id="IPR014730">
    <property type="entry name" value="ETF_a/b_N"/>
</dbReference>
<name>A0A1G7S053_9SPHI</name>
<keyword evidence="3" id="KW-0274">FAD</keyword>
<dbReference type="Gene3D" id="3.40.50.620">
    <property type="entry name" value="HUPs"/>
    <property type="match status" value="1"/>
</dbReference>
<dbReference type="GO" id="GO:0050660">
    <property type="term" value="F:flavin adenine dinucleotide binding"/>
    <property type="evidence" value="ECO:0007669"/>
    <property type="project" value="InterPro"/>
</dbReference>
<dbReference type="InterPro" id="IPR014729">
    <property type="entry name" value="Rossmann-like_a/b/a_fold"/>
</dbReference>
<dbReference type="InterPro" id="IPR014731">
    <property type="entry name" value="ETF_asu_C"/>
</dbReference>
<dbReference type="Pfam" id="PF01012">
    <property type="entry name" value="ETF"/>
    <property type="match status" value="1"/>
</dbReference>
<dbReference type="SMART" id="SM00893">
    <property type="entry name" value="ETF"/>
    <property type="match status" value="1"/>
</dbReference>
<evidence type="ECO:0000313" key="5">
    <source>
        <dbReference type="EMBL" id="SDG15839.1"/>
    </source>
</evidence>
<reference evidence="6" key="1">
    <citation type="submission" date="2016-10" db="EMBL/GenBank/DDBJ databases">
        <authorList>
            <person name="Varghese N."/>
            <person name="Submissions S."/>
        </authorList>
    </citation>
    <scope>NUCLEOTIDE SEQUENCE [LARGE SCALE GENOMIC DNA]</scope>
    <source>
        <strain evidence="6">Gh-67</strain>
    </source>
</reference>
<organism evidence="5 6">
    <name type="scientific">Mucilaginibacter gossypii</name>
    <dbReference type="NCBI Taxonomy" id="551996"/>
    <lineage>
        <taxon>Bacteria</taxon>
        <taxon>Pseudomonadati</taxon>
        <taxon>Bacteroidota</taxon>
        <taxon>Sphingobacteriia</taxon>
        <taxon>Sphingobacteriales</taxon>
        <taxon>Sphingobacteriaceae</taxon>
        <taxon>Mucilaginibacter</taxon>
    </lineage>
</organism>
<keyword evidence="2" id="KW-0813">Transport</keyword>
<comment type="cofactor">
    <cofactor evidence="3">
        <name>FAD</name>
        <dbReference type="ChEBI" id="CHEBI:57692"/>
    </cofactor>
    <text evidence="3">Binds 1 FAD per dimer.</text>
</comment>
<dbReference type="InterPro" id="IPR001308">
    <property type="entry name" value="ETF_a/FixB"/>
</dbReference>
<evidence type="ECO:0000256" key="2">
    <source>
        <dbReference type="ARBA" id="ARBA00022982"/>
    </source>
</evidence>
<dbReference type="AlphaFoldDB" id="A0A1G7S053"/>
<dbReference type="Pfam" id="PF00766">
    <property type="entry name" value="ETF_alpha"/>
    <property type="match status" value="1"/>
</dbReference>
<dbReference type="PIRSF" id="PIRSF000089">
    <property type="entry name" value="Electra_flavoP_a"/>
    <property type="match status" value="1"/>
</dbReference>
<evidence type="ECO:0000259" key="4">
    <source>
        <dbReference type="SMART" id="SM00893"/>
    </source>
</evidence>
<keyword evidence="2" id="KW-0249">Electron transport</keyword>
<dbReference type="Gene3D" id="3.40.50.1220">
    <property type="entry name" value="TPP-binding domain"/>
    <property type="match status" value="1"/>
</dbReference>
<evidence type="ECO:0000256" key="3">
    <source>
        <dbReference type="PIRSR" id="PIRSR000089-1"/>
    </source>
</evidence>
<dbReference type="PANTHER" id="PTHR43153">
    <property type="entry name" value="ELECTRON TRANSFER FLAVOPROTEIN ALPHA"/>
    <property type="match status" value="1"/>
</dbReference>
<dbReference type="GO" id="GO:0009055">
    <property type="term" value="F:electron transfer activity"/>
    <property type="evidence" value="ECO:0007669"/>
    <property type="project" value="InterPro"/>
</dbReference>
<dbReference type="RefSeq" id="WP_091163281.1">
    <property type="nucleotide sequence ID" value="NZ_FNCG01000002.1"/>
</dbReference>
<dbReference type="Proteomes" id="UP000199705">
    <property type="component" value="Unassembled WGS sequence"/>
</dbReference>
<dbReference type="InterPro" id="IPR029035">
    <property type="entry name" value="DHS-like_NAD/FAD-binding_dom"/>
</dbReference>
<keyword evidence="3" id="KW-0285">Flavoprotein</keyword>
<dbReference type="STRING" id="551996.SAMN05192573_102401"/>
<gene>
    <name evidence="5" type="ORF">SAMN05192573_102401</name>
</gene>
<feature type="binding site" evidence="3">
    <location>
        <begin position="266"/>
        <end position="273"/>
    </location>
    <ligand>
        <name>FAD</name>
        <dbReference type="ChEBI" id="CHEBI:57692"/>
    </ligand>
</feature>
<dbReference type="SUPFAM" id="SSF52402">
    <property type="entry name" value="Adenine nucleotide alpha hydrolases-like"/>
    <property type="match status" value="1"/>
</dbReference>